<protein>
    <submittedName>
        <fullName evidence="1">Uncharacterized protein</fullName>
    </submittedName>
</protein>
<proteinExistence type="predicted"/>
<sequence length="42" mass="4663">MSLKRNLILLGCYFAALVFMSLPFTLIETDGPPSTFAQVEAR</sequence>
<accession>A0ABV9Z511</accession>
<reference evidence="2" key="1">
    <citation type="journal article" date="2019" name="Int. J. Syst. Evol. Microbiol.">
        <title>The Global Catalogue of Microorganisms (GCM) 10K type strain sequencing project: providing services to taxonomists for standard genome sequencing and annotation.</title>
        <authorList>
            <consortium name="The Broad Institute Genomics Platform"/>
            <consortium name="The Broad Institute Genome Sequencing Center for Infectious Disease"/>
            <person name="Wu L."/>
            <person name="Ma J."/>
        </authorList>
    </citation>
    <scope>NUCLEOTIDE SEQUENCE [LARGE SCALE GENOMIC DNA]</scope>
    <source>
        <strain evidence="2">CGMCC 1.16444</strain>
    </source>
</reference>
<dbReference type="EMBL" id="JBHSJF010000008">
    <property type="protein sequence ID" value="MFC5069826.1"/>
    <property type="molecule type" value="Genomic_DNA"/>
</dbReference>
<dbReference type="Proteomes" id="UP001595796">
    <property type="component" value="Unassembled WGS sequence"/>
</dbReference>
<keyword evidence="2" id="KW-1185">Reference proteome</keyword>
<name>A0ABV9Z511_9HYPH</name>
<dbReference type="RefSeq" id="WP_379771722.1">
    <property type="nucleotide sequence ID" value="NZ_JBHSJF010000008.1"/>
</dbReference>
<organism evidence="1 2">
    <name type="scientific">Flaviflagellibacter deserti</name>
    <dbReference type="NCBI Taxonomy" id="2267266"/>
    <lineage>
        <taxon>Bacteria</taxon>
        <taxon>Pseudomonadati</taxon>
        <taxon>Pseudomonadota</taxon>
        <taxon>Alphaproteobacteria</taxon>
        <taxon>Hyphomicrobiales</taxon>
        <taxon>Flaviflagellibacter</taxon>
    </lineage>
</organism>
<evidence type="ECO:0000313" key="2">
    <source>
        <dbReference type="Proteomes" id="UP001595796"/>
    </source>
</evidence>
<evidence type="ECO:0000313" key="1">
    <source>
        <dbReference type="EMBL" id="MFC5069826.1"/>
    </source>
</evidence>
<comment type="caution">
    <text evidence="1">The sequence shown here is derived from an EMBL/GenBank/DDBJ whole genome shotgun (WGS) entry which is preliminary data.</text>
</comment>
<gene>
    <name evidence="1" type="ORF">ACFPFW_17565</name>
</gene>